<proteinExistence type="predicted"/>
<dbReference type="Proteomes" id="UP000576225">
    <property type="component" value="Unassembled WGS sequence"/>
</dbReference>
<dbReference type="InterPro" id="IPR003961">
    <property type="entry name" value="FN3_dom"/>
</dbReference>
<name>A0A848B8I5_9BACT</name>
<dbReference type="PRINTS" id="PR00313">
    <property type="entry name" value="CABNDNGRPT"/>
</dbReference>
<dbReference type="SUPFAM" id="SSF51120">
    <property type="entry name" value="beta-Roll"/>
    <property type="match status" value="1"/>
</dbReference>
<protein>
    <recommendedName>
        <fullName evidence="1">Fibronectin type-III domain-containing protein</fullName>
    </recommendedName>
</protein>
<feature type="domain" description="Fibronectin type-III" evidence="1">
    <location>
        <begin position="1132"/>
        <end position="1227"/>
    </location>
</feature>
<dbReference type="Gene3D" id="2.160.20.160">
    <property type="match status" value="2"/>
</dbReference>
<dbReference type="InterPro" id="IPR013783">
    <property type="entry name" value="Ig-like_fold"/>
</dbReference>
<sequence>MASGITRTITGELTLTDRYELTANDDLLEISSAVINLNSPAGEIFTNEGDDTVTITDSTINAQAENLSFFLGSGSDTLVLNNSILNAPILTGSGNDLVRITGNAQSKVILTKRASSPTLSLGANDDILELGAILEGDGDIDFGTGNDTLRFDGGSLLTTGSISKFSNLQVTAGGGTLGRNLEISGDQITITLGGNLTGTDNSKQISIAGEKIFFNTANNVKMNIGFSIAEAIFTHMDGGTLEINGCEGYAFLADSSSVSLHDMVIVNAGGGLKGTDTSWSISNSNFSNSLAATVLTGGTLDLINVGVSNNRSSSLDLTGTALTGEDLSFTRNQRNGAAQAAMGGAIKTNADVNLKNADFISNSASASAASASAMGGVIYQSGGEMTLTSATFSGNSARAYTSAYYAAASAMGGAIYQSGGEMTLISATFSENSTDADCYGSGSASASASAMGGAIYQSEGEMTLTSATFSGNSASASARYASASASASAMGGAIYQSGGEMTLTSATFSGNSACASASAFASASAMGGAICAEKSIINLTNTTFIGNSASASAVYAYKASAMGGAIYLNNNSILSYSVSEDRSIINTGNIALNNNSHSAGGFLYLSGNSQATFDIAGELTVGNADGADSIGGDATTSITKSGTGVWTILSDVSGFAGNWNITAGVLKMERIAREITLDYWTVGVDAELHLSALDDSITMGMDKRIGIINLGGGSDTVNTNGYTLSSGKLLISTLTLTGGGTISSTIATRDADAGFDLILDEIKLNSDIIGGNANDSIRITQSSRLGGTIDLGDGANSITAEADTAFLGTFRTGNGNDTLHFGTVEFQQSTDFGDGKNTLTVTGSAVFAGTLYGGAGDDTLDLHSAEFRQTVDLGSGKNTLKIAESAIFSDRLSGGDGNDTITLGGDAQLNGLISLGGGRNMISANGELSIRDGFLLNPTGETRLVVNLSANLAGNSLNIYSHEGATLKALTLNWSSIPDLDKVRIVVSSDASFHNFEFAVELYNQSKSFTLNIEESYYIQFQAQDEDGWKQRYLPDTVAPDQVTGLLVENGIARWTVTHDNWGGNGVKQYHVEVSSDADFGNILDSMIVTETEYSFAELGDGVYYWRVRAEDYTSNTGKWSETAMAVVDQTAPSTPRGLVSTTGDYSVLLDWSEAIDSGSGVAHYEYRIATDSSFASITVSGESITTSNVAVNKLAYGDYYWQVRAVDNAGNIGEWSLYKKFTIADTIAPTAPGQLDYQLDGNTVTLDWLASLDDASGSGLKEYRIEFSDQADFSKIILSRTSSSTRISIDDLAGGNYFCRVSAVDQSGNVSEWSNVQNFQIEGTSPSAGPTKSDFDGNGVSDILFQNLVDSANPLGAWMNADKWQWNGALGAAPKSDWTVYGAYDFTGDGVCDIMFRSKLASTEYAVGYYDMGDNATFKTMGWGVTAEWELADVGDFNGSGQADILWKNSTNGYLGLWMDGSDQWVALPASNLGEGQSIIGMGDVNGDGCDDILINSNGV</sequence>
<evidence type="ECO:0000313" key="2">
    <source>
        <dbReference type="EMBL" id="NMD89342.1"/>
    </source>
</evidence>
<evidence type="ECO:0000313" key="3">
    <source>
        <dbReference type="Proteomes" id="UP000576225"/>
    </source>
</evidence>
<dbReference type="SMART" id="SM00060">
    <property type="entry name" value="FN3"/>
    <property type="match status" value="2"/>
</dbReference>
<dbReference type="SUPFAM" id="SSF49265">
    <property type="entry name" value="Fibronectin type III"/>
    <property type="match status" value="1"/>
</dbReference>
<dbReference type="Gene3D" id="2.60.40.10">
    <property type="entry name" value="Immunoglobulins"/>
    <property type="match status" value="3"/>
</dbReference>
<dbReference type="InterPro" id="IPR028994">
    <property type="entry name" value="Integrin_alpha_N"/>
</dbReference>
<dbReference type="SUPFAM" id="SSF51126">
    <property type="entry name" value="Pectin lyase-like"/>
    <property type="match status" value="2"/>
</dbReference>
<dbReference type="SUPFAM" id="SSF69318">
    <property type="entry name" value="Integrin alpha N-terminal domain"/>
    <property type="match status" value="1"/>
</dbReference>
<comment type="caution">
    <text evidence="2">The sequence shown here is derived from an EMBL/GenBank/DDBJ whole genome shotgun (WGS) entry which is preliminary data.</text>
</comment>
<dbReference type="RefSeq" id="WP_168964245.1">
    <property type="nucleotide sequence ID" value="NZ_JABAEW010000107.1"/>
</dbReference>
<dbReference type="InterPro" id="IPR011050">
    <property type="entry name" value="Pectin_lyase_fold/virulence"/>
</dbReference>
<feature type="non-terminal residue" evidence="2">
    <location>
        <position position="1501"/>
    </location>
</feature>
<dbReference type="EMBL" id="JABAEW010000107">
    <property type="protein sequence ID" value="NMD89342.1"/>
    <property type="molecule type" value="Genomic_DNA"/>
</dbReference>
<dbReference type="PROSITE" id="PS50853">
    <property type="entry name" value="FN3"/>
    <property type="match status" value="2"/>
</dbReference>
<dbReference type="CDD" id="cd00063">
    <property type="entry name" value="FN3"/>
    <property type="match status" value="1"/>
</dbReference>
<organism evidence="2 3">
    <name type="scientific">Victivallis vadensis</name>
    <dbReference type="NCBI Taxonomy" id="172901"/>
    <lineage>
        <taxon>Bacteria</taxon>
        <taxon>Pseudomonadati</taxon>
        <taxon>Lentisphaerota</taxon>
        <taxon>Lentisphaeria</taxon>
        <taxon>Victivallales</taxon>
        <taxon>Victivallaceae</taxon>
        <taxon>Victivallis</taxon>
    </lineage>
</organism>
<reference evidence="2 3" key="1">
    <citation type="submission" date="2020-04" db="EMBL/GenBank/DDBJ databases">
        <authorList>
            <person name="Hitch T.C.A."/>
            <person name="Wylensek D."/>
            <person name="Clavel T."/>
        </authorList>
    </citation>
    <scope>NUCLEOTIDE SEQUENCE [LARGE SCALE GENOMIC DNA]</scope>
    <source>
        <strain evidence="2 3">COR2-253-APC-1A</strain>
    </source>
</reference>
<dbReference type="InterPro" id="IPR036116">
    <property type="entry name" value="FN3_sf"/>
</dbReference>
<evidence type="ECO:0000259" key="1">
    <source>
        <dbReference type="PROSITE" id="PS50853"/>
    </source>
</evidence>
<dbReference type="InterPro" id="IPR011049">
    <property type="entry name" value="Serralysin-like_metalloprot_C"/>
</dbReference>
<gene>
    <name evidence="2" type="ORF">HF882_22405</name>
</gene>
<accession>A0A848B8I5</accession>
<feature type="domain" description="Fibronectin type-III" evidence="1">
    <location>
        <begin position="1229"/>
        <end position="1328"/>
    </location>
</feature>